<name>G2YZB1_BOTF4</name>
<sequence>MTDDMVLGSDRNPVTFSKKQISESCLTCYSGYLWGCKLSEFESCPHYVLVAGHTSGCDVRPHSCQYRGTLMPKSIPNSFMLGGWMLE</sequence>
<protein>
    <submittedName>
        <fullName evidence="1">Uncharacterized protein</fullName>
    </submittedName>
</protein>
<dbReference type="Proteomes" id="UP000008177">
    <property type="component" value="Unplaced contigs"/>
</dbReference>
<gene>
    <name evidence="1" type="ORF">BofuT4_P142210.1</name>
</gene>
<accession>G2YZB1</accession>
<evidence type="ECO:0000313" key="1">
    <source>
        <dbReference type="EMBL" id="CCD56959.1"/>
    </source>
</evidence>
<dbReference type="AlphaFoldDB" id="G2YZB1"/>
<reference evidence="2" key="1">
    <citation type="journal article" date="2011" name="PLoS Genet.">
        <title>Genomic analysis of the necrotrophic fungal pathogens Sclerotinia sclerotiorum and Botrytis cinerea.</title>
        <authorList>
            <person name="Amselem J."/>
            <person name="Cuomo C.A."/>
            <person name="van Kan J.A."/>
            <person name="Viaud M."/>
            <person name="Benito E.P."/>
            <person name="Couloux A."/>
            <person name="Coutinho P.M."/>
            <person name="de Vries R.P."/>
            <person name="Dyer P.S."/>
            <person name="Fillinger S."/>
            <person name="Fournier E."/>
            <person name="Gout L."/>
            <person name="Hahn M."/>
            <person name="Kohn L."/>
            <person name="Lapalu N."/>
            <person name="Plummer K.M."/>
            <person name="Pradier J.M."/>
            <person name="Quevillon E."/>
            <person name="Sharon A."/>
            <person name="Simon A."/>
            <person name="ten Have A."/>
            <person name="Tudzynski B."/>
            <person name="Tudzynski P."/>
            <person name="Wincker P."/>
            <person name="Andrew M."/>
            <person name="Anthouard V."/>
            <person name="Beever R.E."/>
            <person name="Beffa R."/>
            <person name="Benoit I."/>
            <person name="Bouzid O."/>
            <person name="Brault B."/>
            <person name="Chen Z."/>
            <person name="Choquer M."/>
            <person name="Collemare J."/>
            <person name="Cotton P."/>
            <person name="Danchin E.G."/>
            <person name="Da Silva C."/>
            <person name="Gautier A."/>
            <person name="Giraud C."/>
            <person name="Giraud T."/>
            <person name="Gonzalez C."/>
            <person name="Grossetete S."/>
            <person name="Guldener U."/>
            <person name="Henrissat B."/>
            <person name="Howlett B.J."/>
            <person name="Kodira C."/>
            <person name="Kretschmer M."/>
            <person name="Lappartient A."/>
            <person name="Leroch M."/>
            <person name="Levis C."/>
            <person name="Mauceli E."/>
            <person name="Neuveglise C."/>
            <person name="Oeser B."/>
            <person name="Pearson M."/>
            <person name="Poulain J."/>
            <person name="Poussereau N."/>
            <person name="Quesneville H."/>
            <person name="Rascle C."/>
            <person name="Schumacher J."/>
            <person name="Segurens B."/>
            <person name="Sexton A."/>
            <person name="Silva E."/>
            <person name="Sirven C."/>
            <person name="Soanes D.M."/>
            <person name="Talbot N.J."/>
            <person name="Templeton M."/>
            <person name="Yandava C."/>
            <person name="Yarden O."/>
            <person name="Zeng Q."/>
            <person name="Rollins J.A."/>
            <person name="Lebrun M.H."/>
            <person name="Dickman M."/>
        </authorList>
    </citation>
    <scope>NUCLEOTIDE SEQUENCE [LARGE SCALE GENOMIC DNA]</scope>
    <source>
        <strain evidence="2">T4</strain>
    </source>
</reference>
<proteinExistence type="predicted"/>
<organism evidence="1 2">
    <name type="scientific">Botryotinia fuckeliana (strain T4)</name>
    <name type="common">Noble rot fungus</name>
    <name type="synonym">Botrytis cinerea</name>
    <dbReference type="NCBI Taxonomy" id="999810"/>
    <lineage>
        <taxon>Eukaryota</taxon>
        <taxon>Fungi</taxon>
        <taxon>Dikarya</taxon>
        <taxon>Ascomycota</taxon>
        <taxon>Pezizomycotina</taxon>
        <taxon>Leotiomycetes</taxon>
        <taxon>Helotiales</taxon>
        <taxon>Sclerotiniaceae</taxon>
        <taxon>Botrytis</taxon>
    </lineage>
</organism>
<dbReference type="HOGENOM" id="CLU_2483118_0_0_1"/>
<dbReference type="EMBL" id="FQ790362">
    <property type="protein sequence ID" value="CCD56959.1"/>
    <property type="molecule type" value="Genomic_DNA"/>
</dbReference>
<evidence type="ECO:0000313" key="2">
    <source>
        <dbReference type="Proteomes" id="UP000008177"/>
    </source>
</evidence>
<dbReference type="InParanoid" id="G2YZB1"/>